<accession>A0A1S1VC27</accession>
<dbReference type="InterPro" id="IPR013320">
    <property type="entry name" value="ConA-like_dom_sf"/>
</dbReference>
<feature type="active site" description="Proton donor" evidence="5">
    <location>
        <position position="412"/>
    </location>
</feature>
<organism evidence="8 9">
    <name type="scientific">Andreesenia angusta</name>
    <dbReference type="NCBI Taxonomy" id="39480"/>
    <lineage>
        <taxon>Bacteria</taxon>
        <taxon>Bacillati</taxon>
        <taxon>Bacillota</taxon>
        <taxon>Tissierellia</taxon>
        <taxon>Tissierellales</taxon>
        <taxon>Gottschalkiaceae</taxon>
        <taxon>Andreesenia</taxon>
    </lineage>
</organism>
<dbReference type="PANTHER" id="PTHR38121">
    <property type="entry name" value="GH16 DOMAIN-CONTAINING PROTEIN"/>
    <property type="match status" value="1"/>
</dbReference>
<keyword evidence="3 8" id="KW-0378">Hydrolase</keyword>
<reference evidence="8 9" key="1">
    <citation type="submission" date="2016-09" db="EMBL/GenBank/DDBJ databases">
        <title>Genome sequence of Eubacterium angustum.</title>
        <authorList>
            <person name="Poehlein A."/>
            <person name="Daniel R."/>
        </authorList>
    </citation>
    <scope>NUCLEOTIDE SEQUENCE [LARGE SCALE GENOMIC DNA]</scope>
    <source>
        <strain evidence="8 9">DSM 1989</strain>
    </source>
</reference>
<dbReference type="PROSITE" id="PS51762">
    <property type="entry name" value="GH16_2"/>
    <property type="match status" value="1"/>
</dbReference>
<dbReference type="InterPro" id="IPR008264">
    <property type="entry name" value="Beta_glucanase"/>
</dbReference>
<dbReference type="InterPro" id="IPR000757">
    <property type="entry name" value="Beta-glucanase-like"/>
</dbReference>
<feature type="domain" description="SLH" evidence="6">
    <location>
        <begin position="74"/>
        <end position="137"/>
    </location>
</feature>
<dbReference type="Gene3D" id="2.60.120.200">
    <property type="match status" value="1"/>
</dbReference>
<evidence type="ECO:0000256" key="4">
    <source>
        <dbReference type="ARBA" id="ARBA00023295"/>
    </source>
</evidence>
<dbReference type="SUPFAM" id="SSF49899">
    <property type="entry name" value="Concanavalin A-like lectins/glucanases"/>
    <property type="match status" value="1"/>
</dbReference>
<evidence type="ECO:0000259" key="7">
    <source>
        <dbReference type="PROSITE" id="PS51762"/>
    </source>
</evidence>
<dbReference type="GO" id="GO:0042972">
    <property type="term" value="F:licheninase activity"/>
    <property type="evidence" value="ECO:0007669"/>
    <property type="project" value="UniProtKB-EC"/>
</dbReference>
<keyword evidence="4 8" id="KW-0326">Glycosidase</keyword>
<evidence type="ECO:0000256" key="5">
    <source>
        <dbReference type="PIRSR" id="PIRSR608264-1"/>
    </source>
</evidence>
<keyword evidence="9" id="KW-1185">Reference proteome</keyword>
<dbReference type="Pfam" id="PF00395">
    <property type="entry name" value="SLH"/>
    <property type="match status" value="2"/>
</dbReference>
<evidence type="ECO:0000256" key="3">
    <source>
        <dbReference type="ARBA" id="ARBA00022801"/>
    </source>
</evidence>
<feature type="domain" description="GH16" evidence="7">
    <location>
        <begin position="290"/>
        <end position="511"/>
    </location>
</feature>
<dbReference type="Proteomes" id="UP000180254">
    <property type="component" value="Unassembled WGS sequence"/>
</dbReference>
<evidence type="ECO:0000259" key="6">
    <source>
        <dbReference type="PROSITE" id="PS51272"/>
    </source>
</evidence>
<evidence type="ECO:0000313" key="9">
    <source>
        <dbReference type="Proteomes" id="UP000180254"/>
    </source>
</evidence>
<dbReference type="STRING" id="39480.EUAN_02230"/>
<dbReference type="OrthoDB" id="9808890at2"/>
<protein>
    <recommendedName>
        <fullName evidence="2">licheninase</fullName>
        <ecNumber evidence="2">3.2.1.73</ecNumber>
    </recommendedName>
</protein>
<evidence type="ECO:0000256" key="2">
    <source>
        <dbReference type="ARBA" id="ARBA00012690"/>
    </source>
</evidence>
<proteinExistence type="predicted"/>
<dbReference type="Pfam" id="PF00722">
    <property type="entry name" value="Glyco_hydro_16"/>
    <property type="match status" value="1"/>
</dbReference>
<feature type="active site" description="Nucleophile" evidence="5">
    <location>
        <position position="408"/>
    </location>
</feature>
<dbReference type="EC" id="3.2.1.73" evidence="2"/>
<name>A0A1S1VC27_9FIRM</name>
<dbReference type="CDD" id="cd00413">
    <property type="entry name" value="Glyco_hydrolase_16"/>
    <property type="match status" value="1"/>
</dbReference>
<sequence>MKLFGVGWIAAAMVFYMTRVAIASPSGWAEIEVKQAIEAGLVADSISGMYQKDITREEFAELAVSLYSDLSDEKPDFSVGSPFQDTSSEAVALASQLGIVQGVGGGLFNPEGTLTREQLATMVHRTLKALNPELDESGYSLDFKDSGEISSWARESVSFMAENGLVKGTDEKKFMPEATTTREQAIVIVFRTSISPDIEDMVLPEIRIESLSYERETYYRGEEFEVDVEILNRTDEEKELWLGCSFLDPNGKWIDMEAVSFKAPAGKVVQPSIPVVVGDWVTGEHGVRVALWDKNPALVEEDPAKLDQIDSEDSIWIYRYKDSFKTWNGDFWAKDAGTLGRTELNPENISIGPDGLMIKMPARKLEGGEILTRKNQSFGSYEIRMKLANAPSSITGFFLYRAPDLYNEIDIEVFNRSDDSELWLTTYENGKIRNEYKEPLGFDPTAGYHDYRIDYYQDRVSFYIDGNHIETWKDGFSKRPMKLMLNSWYPNWLDGKTPKSDKYTYVEWIKY</sequence>
<dbReference type="RefSeq" id="WP_071060785.1">
    <property type="nucleotide sequence ID" value="NZ_MKIE01000001.1"/>
</dbReference>
<dbReference type="PRINTS" id="PR00737">
    <property type="entry name" value="GLHYDRLASE16"/>
</dbReference>
<comment type="caution">
    <text evidence="8">The sequence shown here is derived from an EMBL/GenBank/DDBJ whole genome shotgun (WGS) entry which is preliminary data.</text>
</comment>
<evidence type="ECO:0000256" key="1">
    <source>
        <dbReference type="ARBA" id="ARBA00000481"/>
    </source>
</evidence>
<dbReference type="GO" id="GO:0005975">
    <property type="term" value="P:carbohydrate metabolic process"/>
    <property type="evidence" value="ECO:0007669"/>
    <property type="project" value="InterPro"/>
</dbReference>
<dbReference type="PANTHER" id="PTHR38121:SF2">
    <property type="entry name" value="ACYLTRANSFERASE 3 DOMAIN-CONTAINING PROTEIN"/>
    <property type="match status" value="1"/>
</dbReference>
<dbReference type="InterPro" id="IPR001119">
    <property type="entry name" value="SLH_dom"/>
</dbReference>
<dbReference type="EMBL" id="MKIE01000001">
    <property type="protein sequence ID" value="OHW63359.1"/>
    <property type="molecule type" value="Genomic_DNA"/>
</dbReference>
<evidence type="ECO:0000313" key="8">
    <source>
        <dbReference type="EMBL" id="OHW63359.1"/>
    </source>
</evidence>
<gene>
    <name evidence="8" type="primary">bglS</name>
    <name evidence="8" type="ORF">EUAN_02230</name>
</gene>
<comment type="catalytic activity">
    <reaction evidence="1">
        <text>Hydrolysis of (1-&gt;4)-beta-D-glucosidic linkages in beta-D-glucans containing (1-&gt;3)- and (1-&gt;4)-bonds.</text>
        <dbReference type="EC" id="3.2.1.73"/>
    </reaction>
</comment>
<dbReference type="AlphaFoldDB" id="A0A1S1VC27"/>
<dbReference type="PROSITE" id="PS51272">
    <property type="entry name" value="SLH"/>
    <property type="match status" value="2"/>
</dbReference>
<feature type="domain" description="SLH" evidence="6">
    <location>
        <begin position="140"/>
        <end position="203"/>
    </location>
</feature>